<keyword evidence="2" id="KW-1185">Reference proteome</keyword>
<reference evidence="1" key="1">
    <citation type="journal article" date="2020" name="bioRxiv">
        <title>Chromosome-level reference genome of the European wasp spider Argiope bruennichi: a resource for studies on range expansion and evolutionary adaptation.</title>
        <authorList>
            <person name="Sheffer M.M."/>
            <person name="Hoppe A."/>
            <person name="Krehenwinkel H."/>
            <person name="Uhl G."/>
            <person name="Kuss A.W."/>
            <person name="Jensen L."/>
            <person name="Jensen C."/>
            <person name="Gillespie R.G."/>
            <person name="Hoff K.J."/>
            <person name="Prost S."/>
        </authorList>
    </citation>
    <scope>NUCLEOTIDE SEQUENCE</scope>
</reference>
<sequence length="90" mass="10080">MAGPALQKGKGFLRTLYGFKSCFRQKYEGTDRGQSQDQLGIDSYALSAKEGFQSPSFFKTSSRPRNWLSLINIRLFRVGTRSGEVGLELP</sequence>
<gene>
    <name evidence="1" type="ORF">HNY73_020977</name>
</gene>
<name>A0A8T0E9U8_ARGBR</name>
<organism evidence="1 2">
    <name type="scientific">Argiope bruennichi</name>
    <name type="common">Wasp spider</name>
    <name type="synonym">Aranea bruennichi</name>
    <dbReference type="NCBI Taxonomy" id="94029"/>
    <lineage>
        <taxon>Eukaryota</taxon>
        <taxon>Metazoa</taxon>
        <taxon>Ecdysozoa</taxon>
        <taxon>Arthropoda</taxon>
        <taxon>Chelicerata</taxon>
        <taxon>Arachnida</taxon>
        <taxon>Araneae</taxon>
        <taxon>Araneomorphae</taxon>
        <taxon>Entelegynae</taxon>
        <taxon>Araneoidea</taxon>
        <taxon>Araneidae</taxon>
        <taxon>Argiope</taxon>
    </lineage>
</organism>
<dbReference type="AlphaFoldDB" id="A0A8T0E9U8"/>
<comment type="caution">
    <text evidence="1">The sequence shown here is derived from an EMBL/GenBank/DDBJ whole genome shotgun (WGS) entry which is preliminary data.</text>
</comment>
<evidence type="ECO:0000313" key="2">
    <source>
        <dbReference type="Proteomes" id="UP000807504"/>
    </source>
</evidence>
<reference evidence="1" key="2">
    <citation type="submission" date="2020-06" db="EMBL/GenBank/DDBJ databases">
        <authorList>
            <person name="Sheffer M."/>
        </authorList>
    </citation>
    <scope>NUCLEOTIDE SEQUENCE</scope>
</reference>
<accession>A0A8T0E9U8</accession>
<protein>
    <submittedName>
        <fullName evidence="1">Uncharacterized protein</fullName>
    </submittedName>
</protein>
<evidence type="ECO:0000313" key="1">
    <source>
        <dbReference type="EMBL" id="KAF8768126.1"/>
    </source>
</evidence>
<proteinExistence type="predicted"/>
<dbReference type="Proteomes" id="UP000807504">
    <property type="component" value="Unassembled WGS sequence"/>
</dbReference>
<dbReference type="EMBL" id="JABXBU010002230">
    <property type="protein sequence ID" value="KAF8768126.1"/>
    <property type="molecule type" value="Genomic_DNA"/>
</dbReference>